<dbReference type="EC" id="3.1.12.1" evidence="3 13"/>
<dbReference type="InterPro" id="IPR051827">
    <property type="entry name" value="Cas4_exonuclease"/>
</dbReference>
<dbReference type="OrthoDB" id="9781776at2"/>
<evidence type="ECO:0000256" key="13">
    <source>
        <dbReference type="RuleBase" id="RU365022"/>
    </source>
</evidence>
<keyword evidence="5 13" id="KW-0540">Nuclease</keyword>
<dbReference type="GO" id="GO:0004527">
    <property type="term" value="F:exonuclease activity"/>
    <property type="evidence" value="ECO:0007669"/>
    <property type="project" value="UniProtKB-KW"/>
</dbReference>
<dbReference type="EMBL" id="LN890655">
    <property type="protein sequence ID" value="CUS04315.2"/>
    <property type="molecule type" value="Genomic_DNA"/>
</dbReference>
<dbReference type="AlphaFoldDB" id="A0A160T5X3"/>
<evidence type="ECO:0000256" key="9">
    <source>
        <dbReference type="ARBA" id="ARBA00023004"/>
    </source>
</evidence>
<dbReference type="Proteomes" id="UP000215027">
    <property type="component" value="Chromosome I"/>
</dbReference>
<comment type="cofactor">
    <cofactor evidence="13">
        <name>Mg(2+)</name>
        <dbReference type="ChEBI" id="CHEBI:18420"/>
    </cofactor>
    <cofactor evidence="13">
        <name>Mn(2+)</name>
        <dbReference type="ChEBI" id="CHEBI:29035"/>
    </cofactor>
    <text evidence="13">Mg(2+) or Mn(2+) required for ssDNA cleavage activity.</text>
</comment>
<name>A0A160T5X3_9CHLR</name>
<evidence type="ECO:0000256" key="10">
    <source>
        <dbReference type="ARBA" id="ARBA00023014"/>
    </source>
</evidence>
<keyword evidence="11 13" id="KW-0051">Antiviral defense</keyword>
<comment type="function">
    <text evidence="13">CRISPR (clustered regularly interspaced short palindromic repeat) is an adaptive immune system that provides protection against mobile genetic elements (viruses, transposable elements and conjugative plasmids). CRISPR clusters contain sequences complementary to antecedent mobile elements and target invading nucleic acids. CRISPR clusters are transcribed and processed into CRISPR RNA (crRNA).</text>
</comment>
<evidence type="ECO:0000313" key="15">
    <source>
        <dbReference type="EMBL" id="CUS04315.2"/>
    </source>
</evidence>
<organism evidence="15 16">
    <name type="scientific">Candidatus Promineifilum breve</name>
    <dbReference type="NCBI Taxonomy" id="1806508"/>
    <lineage>
        <taxon>Bacteria</taxon>
        <taxon>Bacillati</taxon>
        <taxon>Chloroflexota</taxon>
        <taxon>Ardenticatenia</taxon>
        <taxon>Candidatus Promineifilales</taxon>
        <taxon>Candidatus Promineifilaceae</taxon>
        <taxon>Candidatus Promineifilum</taxon>
    </lineage>
</organism>
<evidence type="ECO:0000256" key="11">
    <source>
        <dbReference type="ARBA" id="ARBA00023118"/>
    </source>
</evidence>
<keyword evidence="7 13" id="KW-0378">Hydrolase</keyword>
<evidence type="ECO:0000256" key="7">
    <source>
        <dbReference type="ARBA" id="ARBA00022801"/>
    </source>
</evidence>
<dbReference type="GO" id="GO:0051607">
    <property type="term" value="P:defense response to virus"/>
    <property type="evidence" value="ECO:0007669"/>
    <property type="project" value="UniProtKB-KW"/>
</dbReference>
<evidence type="ECO:0000256" key="4">
    <source>
        <dbReference type="ARBA" id="ARBA00020049"/>
    </source>
</evidence>
<keyword evidence="8 13" id="KW-0269">Exonuclease</keyword>
<comment type="cofactor">
    <cofactor evidence="1">
        <name>[4Fe-4S] cluster</name>
        <dbReference type="ChEBI" id="CHEBI:49883"/>
    </cofactor>
</comment>
<evidence type="ECO:0000313" key="16">
    <source>
        <dbReference type="Proteomes" id="UP000215027"/>
    </source>
</evidence>
<dbReference type="InterPro" id="IPR013343">
    <property type="entry name" value="CRISPR-assoc_prot_Cas4"/>
</dbReference>
<dbReference type="GO" id="GO:0051536">
    <property type="term" value="F:iron-sulfur cluster binding"/>
    <property type="evidence" value="ECO:0007669"/>
    <property type="project" value="UniProtKB-KW"/>
</dbReference>
<dbReference type="Pfam" id="PF01930">
    <property type="entry name" value="Cas_Cas4"/>
    <property type="match status" value="1"/>
</dbReference>
<evidence type="ECO:0000256" key="8">
    <source>
        <dbReference type="ARBA" id="ARBA00022839"/>
    </source>
</evidence>
<keyword evidence="12 13" id="KW-0464">Manganese</keyword>
<comment type="cofactor">
    <cofactor evidence="13">
        <name>iron-sulfur cluster</name>
        <dbReference type="ChEBI" id="CHEBI:30408"/>
    </cofactor>
</comment>
<evidence type="ECO:0000256" key="5">
    <source>
        <dbReference type="ARBA" id="ARBA00022722"/>
    </source>
</evidence>
<evidence type="ECO:0000256" key="2">
    <source>
        <dbReference type="ARBA" id="ARBA00009189"/>
    </source>
</evidence>
<keyword evidence="6 13" id="KW-0479">Metal-binding</keyword>
<proteinExistence type="inferred from homology"/>
<dbReference type="InterPro" id="IPR011604">
    <property type="entry name" value="PDDEXK-like_dom_sf"/>
</dbReference>
<sequence>MNPTAEAEQEPFTFRVIDLKQYVYCPRVAYYHLILPRVRPITYAMEHGQQSHTQAEGRERRRSLAAYGLKEGERTFNVALWSPELGLSGELDMLIETATEYIPVDYKDSDKIGDHFKLQLLAYGRLLEEAGGRPAKMVRRGFLYLIPLRKATEVAFTPRLRGELAAALGDIQLMAGRQRMPQPTDRQRRCIDCEFRRFCNDVG</sequence>
<dbReference type="KEGG" id="pbf:CFX0092_A2437"/>
<dbReference type="PANTHER" id="PTHR36531">
    <property type="entry name" value="CRISPR-ASSOCIATED EXONUCLEASE CAS4"/>
    <property type="match status" value="1"/>
</dbReference>
<comment type="similarity">
    <text evidence="2 13">Belongs to the CRISPR-associated exonuclease Cas4 family.</text>
</comment>
<evidence type="ECO:0000256" key="12">
    <source>
        <dbReference type="ARBA" id="ARBA00023211"/>
    </source>
</evidence>
<evidence type="ECO:0000256" key="1">
    <source>
        <dbReference type="ARBA" id="ARBA00001966"/>
    </source>
</evidence>
<evidence type="ECO:0000256" key="3">
    <source>
        <dbReference type="ARBA" id="ARBA00012768"/>
    </source>
</evidence>
<keyword evidence="10 13" id="KW-0411">Iron-sulfur</keyword>
<gene>
    <name evidence="15" type="ORF">CFX0092_A2437</name>
</gene>
<evidence type="ECO:0000259" key="14">
    <source>
        <dbReference type="Pfam" id="PF01930"/>
    </source>
</evidence>
<reference evidence="15" key="1">
    <citation type="submission" date="2016-01" db="EMBL/GenBank/DDBJ databases">
        <authorList>
            <person name="Mcilroy J.S."/>
            <person name="Karst M S."/>
            <person name="Albertsen M."/>
        </authorList>
    </citation>
    <scope>NUCLEOTIDE SEQUENCE</scope>
    <source>
        <strain evidence="15">Cfx-K</strain>
    </source>
</reference>
<dbReference type="GO" id="GO:0046872">
    <property type="term" value="F:metal ion binding"/>
    <property type="evidence" value="ECO:0007669"/>
    <property type="project" value="UniProtKB-KW"/>
</dbReference>
<dbReference type="InterPro" id="IPR022765">
    <property type="entry name" value="Dna2/Cas4_DUF83"/>
</dbReference>
<keyword evidence="16" id="KW-1185">Reference proteome</keyword>
<dbReference type="NCBIfam" id="TIGR00372">
    <property type="entry name" value="cas4"/>
    <property type="match status" value="1"/>
</dbReference>
<evidence type="ECO:0000256" key="6">
    <source>
        <dbReference type="ARBA" id="ARBA00022723"/>
    </source>
</evidence>
<keyword evidence="9 13" id="KW-0408">Iron</keyword>
<accession>A0A160T5X3</accession>
<dbReference type="PANTHER" id="PTHR36531:SF6">
    <property type="entry name" value="DNA REPLICATION ATP-DEPENDENT HELICASE_NUCLEASE DNA2"/>
    <property type="match status" value="1"/>
</dbReference>
<feature type="domain" description="DUF83" evidence="14">
    <location>
        <begin position="16"/>
        <end position="199"/>
    </location>
</feature>
<protein>
    <recommendedName>
        <fullName evidence="4 13">CRISPR-associated exonuclease Cas4</fullName>
        <ecNumber evidence="3 13">3.1.12.1</ecNumber>
    </recommendedName>
</protein>
<dbReference type="Gene3D" id="3.90.320.10">
    <property type="match status" value="1"/>
</dbReference>
<dbReference type="RefSeq" id="WP_095043661.1">
    <property type="nucleotide sequence ID" value="NZ_LN890655.1"/>
</dbReference>